<dbReference type="Gene3D" id="1.25.40.240">
    <property type="entry name" value="Ku, C-terminal domain"/>
    <property type="match status" value="1"/>
</dbReference>
<dbReference type="OrthoDB" id="30826at2759"/>
<dbReference type="InterPro" id="IPR016194">
    <property type="entry name" value="SPOC-like_C_dom_sf"/>
</dbReference>
<evidence type="ECO:0000256" key="8">
    <source>
        <dbReference type="ARBA" id="ARBA00023125"/>
    </source>
</evidence>
<dbReference type="Gene3D" id="3.40.50.410">
    <property type="entry name" value="von Willebrand factor, type A domain"/>
    <property type="match status" value="1"/>
</dbReference>
<evidence type="ECO:0000256" key="10">
    <source>
        <dbReference type="ARBA" id="ARBA00023204"/>
    </source>
</evidence>
<accession>A0A9N9RTJ6</accession>
<dbReference type="GO" id="GO:0043564">
    <property type="term" value="C:Ku70:Ku80 complex"/>
    <property type="evidence" value="ECO:0007669"/>
    <property type="project" value="InterPro"/>
</dbReference>
<evidence type="ECO:0000256" key="4">
    <source>
        <dbReference type="ARBA" id="ARBA00022763"/>
    </source>
</evidence>
<evidence type="ECO:0000256" key="9">
    <source>
        <dbReference type="ARBA" id="ARBA00023172"/>
    </source>
</evidence>
<evidence type="ECO:0000256" key="11">
    <source>
        <dbReference type="ARBA" id="ARBA00023242"/>
    </source>
</evidence>
<dbReference type="InterPro" id="IPR024193">
    <property type="entry name" value="Ku80"/>
</dbReference>
<dbReference type="GO" id="GO:0006303">
    <property type="term" value="P:double-strand break repair via nonhomologous end joining"/>
    <property type="evidence" value="ECO:0007669"/>
    <property type="project" value="InterPro"/>
</dbReference>
<evidence type="ECO:0000256" key="6">
    <source>
        <dbReference type="ARBA" id="ARBA00022806"/>
    </source>
</evidence>
<evidence type="ECO:0000256" key="3">
    <source>
        <dbReference type="ARBA" id="ARBA00022741"/>
    </source>
</evidence>
<dbReference type="Proteomes" id="UP001153620">
    <property type="component" value="Chromosome 2"/>
</dbReference>
<evidence type="ECO:0000256" key="2">
    <source>
        <dbReference type="ARBA" id="ARBA00007726"/>
    </source>
</evidence>
<dbReference type="InterPro" id="IPR014893">
    <property type="entry name" value="Ku_PK_bind"/>
</dbReference>
<dbReference type="Pfam" id="PF02735">
    <property type="entry name" value="Ku"/>
    <property type="match status" value="1"/>
</dbReference>
<dbReference type="FunFam" id="1.10.1600.10:FF:000002">
    <property type="entry name" value="X-ray repair cross-complementing protein 5"/>
    <property type="match status" value="1"/>
</dbReference>
<dbReference type="GO" id="GO:0005524">
    <property type="term" value="F:ATP binding"/>
    <property type="evidence" value="ECO:0007669"/>
    <property type="project" value="UniProtKB-KW"/>
</dbReference>
<dbReference type="SUPFAM" id="SSF100939">
    <property type="entry name" value="SPOC domain-like"/>
    <property type="match status" value="1"/>
</dbReference>
<keyword evidence="6" id="KW-0347">Helicase</keyword>
<dbReference type="GO" id="GO:0000723">
    <property type="term" value="P:telomere maintenance"/>
    <property type="evidence" value="ECO:0007669"/>
    <property type="project" value="InterPro"/>
</dbReference>
<dbReference type="GO" id="GO:0006310">
    <property type="term" value="P:DNA recombination"/>
    <property type="evidence" value="ECO:0007669"/>
    <property type="project" value="UniProtKB-KW"/>
</dbReference>
<dbReference type="GO" id="GO:0003684">
    <property type="term" value="F:damaged DNA binding"/>
    <property type="evidence" value="ECO:0007669"/>
    <property type="project" value="InterPro"/>
</dbReference>
<dbReference type="InterPro" id="IPR036494">
    <property type="entry name" value="Ku_C_sf"/>
</dbReference>
<proteinExistence type="inferred from homology"/>
<dbReference type="PANTHER" id="PTHR12604:SF4">
    <property type="entry name" value="X-RAY REPAIR CROSS-COMPLEMENTING PROTEIN 5"/>
    <property type="match status" value="1"/>
</dbReference>
<reference evidence="13" key="1">
    <citation type="submission" date="2022-01" db="EMBL/GenBank/DDBJ databases">
        <authorList>
            <person name="King R."/>
        </authorList>
    </citation>
    <scope>NUCLEOTIDE SEQUENCE</scope>
</reference>
<dbReference type="SUPFAM" id="SSF53300">
    <property type="entry name" value="vWA-like"/>
    <property type="match status" value="1"/>
</dbReference>
<keyword evidence="4" id="KW-0227">DNA damage</keyword>
<dbReference type="GO" id="GO:0042162">
    <property type="term" value="F:telomeric DNA binding"/>
    <property type="evidence" value="ECO:0007669"/>
    <property type="project" value="InterPro"/>
</dbReference>
<evidence type="ECO:0000256" key="7">
    <source>
        <dbReference type="ARBA" id="ARBA00022840"/>
    </source>
</evidence>
<feature type="domain" description="Ku" evidence="12">
    <location>
        <begin position="283"/>
        <end position="419"/>
    </location>
</feature>
<dbReference type="EMBL" id="OU895878">
    <property type="protein sequence ID" value="CAG9804765.1"/>
    <property type="molecule type" value="Genomic_DNA"/>
</dbReference>
<keyword evidence="7" id="KW-0067">ATP-binding</keyword>
<dbReference type="Gene3D" id="2.40.290.10">
    <property type="match status" value="1"/>
</dbReference>
<dbReference type="Pfam" id="PF08785">
    <property type="entry name" value="Ku_PK_bind"/>
    <property type="match status" value="1"/>
</dbReference>
<evidence type="ECO:0000256" key="1">
    <source>
        <dbReference type="ARBA" id="ARBA00004123"/>
    </source>
</evidence>
<dbReference type="InterPro" id="IPR036465">
    <property type="entry name" value="vWFA_dom_sf"/>
</dbReference>
<protein>
    <recommendedName>
        <fullName evidence="12">Ku domain-containing protein</fullName>
    </recommendedName>
</protein>
<gene>
    <name evidence="13" type="ORF">CHIRRI_LOCUS7644</name>
</gene>
<keyword evidence="10" id="KW-0234">DNA repair</keyword>
<dbReference type="InterPro" id="IPR005161">
    <property type="entry name" value="Ku_N"/>
</dbReference>
<comment type="subcellular location">
    <subcellularLocation>
        <location evidence="1">Nucleus</location>
    </subcellularLocation>
</comment>
<name>A0A9N9RTJ6_9DIPT</name>
<keyword evidence="3" id="KW-0547">Nucleotide-binding</keyword>
<dbReference type="AlphaFoldDB" id="A0A9N9RTJ6"/>
<evidence type="ECO:0000313" key="14">
    <source>
        <dbReference type="Proteomes" id="UP001153620"/>
    </source>
</evidence>
<dbReference type="PANTHER" id="PTHR12604">
    <property type="entry name" value="KU AUTOANTIGEN DNA HELICASE"/>
    <property type="match status" value="1"/>
</dbReference>
<keyword evidence="11" id="KW-0539">Nucleus</keyword>
<dbReference type="GO" id="GO:0016787">
    <property type="term" value="F:hydrolase activity"/>
    <property type="evidence" value="ECO:0007669"/>
    <property type="project" value="UniProtKB-KW"/>
</dbReference>
<dbReference type="CDD" id="cd00873">
    <property type="entry name" value="KU80"/>
    <property type="match status" value="1"/>
</dbReference>
<evidence type="ECO:0000259" key="12">
    <source>
        <dbReference type="SMART" id="SM00559"/>
    </source>
</evidence>
<evidence type="ECO:0000256" key="5">
    <source>
        <dbReference type="ARBA" id="ARBA00022801"/>
    </source>
</evidence>
<sequence>MSRAEKEAVVICLDVSKNASEMSEKTGKTFLQRSLDCVKKIITRKIFAKPNDEIGVILFGTDDTKNDLNDKGFGYDNIVEMDKLKMPSWAMLDEINKIKSGNASVGWSDGLLVAMNYMSTETEAKKFSHLRIILFSNFMTATNDKDLDVITSNIGNLEIELIGVSDTVCHETEAASWQFSQNPEKKDSQRESEHIFEKMIENIEGANLCHIDYVEKELVYFQKKSTRGSPWNVGLKVGNELSINVSAYVYVQKSSLVSFKTECSDFNTVTKMVTDYTKNNERIEKPSEEDIVKAFYYGSKLNVCDDSGIAYDSGDKCLLTLAFCKRKKCGSNLFAGTGCHIIVPQRDNPKSASLFSALVRNLIQKDYFILARKVYRKGCKPQVVGLFPQKKEDGFCLVMIEMPFEDNIQRCRFEKLELKKSTKPSNEQMKAMEKLVKAMDLTKAIDDESGITEAFTAETSLNPFQQHICRTISKRALNPTAPLPTFDDELKKMIDVPEKIKNESADIIKEIEDLFPLEIIHRKEKKVFGQKSIDNASTDMHDEDMLDITQAESNERLIVAVGTVSPAEDFLYLINRKTERFGTLCDQIQSVIHELLFKSTVDLGDKIKEAIVAYRDVAKIHAPFNYNTWIKELKKLMIRRNKIDEWYKYIVTEGVGLITINESPVSTVTMEENLEFYEIISKETSNVTSSINPEDDELENLL</sequence>
<dbReference type="Pfam" id="PF03731">
    <property type="entry name" value="Ku_N"/>
    <property type="match status" value="1"/>
</dbReference>
<dbReference type="Gene3D" id="1.10.1600.10">
    <property type="match status" value="1"/>
</dbReference>
<keyword evidence="9" id="KW-0233">DNA recombination</keyword>
<dbReference type="InterPro" id="IPR006164">
    <property type="entry name" value="DNA_bd_Ku70/Ku80"/>
</dbReference>
<dbReference type="SUPFAM" id="SSF101420">
    <property type="entry name" value="C-terminal domain of Ku80"/>
    <property type="match status" value="1"/>
</dbReference>
<keyword evidence="14" id="KW-1185">Reference proteome</keyword>
<dbReference type="SMART" id="SM00559">
    <property type="entry name" value="Ku78"/>
    <property type="match status" value="1"/>
</dbReference>
<dbReference type="GO" id="GO:0003690">
    <property type="term" value="F:double-stranded DNA binding"/>
    <property type="evidence" value="ECO:0007669"/>
    <property type="project" value="TreeGrafter"/>
</dbReference>
<comment type="similarity">
    <text evidence="2">Belongs to the ku80 family.</text>
</comment>
<reference evidence="13" key="2">
    <citation type="submission" date="2022-10" db="EMBL/GenBank/DDBJ databases">
        <authorList>
            <consortium name="ENA_rothamsted_submissions"/>
            <consortium name="culmorum"/>
            <person name="King R."/>
        </authorList>
    </citation>
    <scope>NUCLEOTIDE SEQUENCE</scope>
</reference>
<evidence type="ECO:0000313" key="13">
    <source>
        <dbReference type="EMBL" id="CAG9804765.1"/>
    </source>
</evidence>
<dbReference type="GO" id="GO:0004386">
    <property type="term" value="F:helicase activity"/>
    <property type="evidence" value="ECO:0007669"/>
    <property type="project" value="UniProtKB-KW"/>
</dbReference>
<organism evidence="13 14">
    <name type="scientific">Chironomus riparius</name>
    <dbReference type="NCBI Taxonomy" id="315576"/>
    <lineage>
        <taxon>Eukaryota</taxon>
        <taxon>Metazoa</taxon>
        <taxon>Ecdysozoa</taxon>
        <taxon>Arthropoda</taxon>
        <taxon>Hexapoda</taxon>
        <taxon>Insecta</taxon>
        <taxon>Pterygota</taxon>
        <taxon>Neoptera</taxon>
        <taxon>Endopterygota</taxon>
        <taxon>Diptera</taxon>
        <taxon>Nematocera</taxon>
        <taxon>Chironomoidea</taxon>
        <taxon>Chironomidae</taxon>
        <taxon>Chironominae</taxon>
        <taxon>Chironomus</taxon>
    </lineage>
</organism>
<keyword evidence="5" id="KW-0378">Hydrolase</keyword>
<keyword evidence="8" id="KW-0238">DNA-binding</keyword>